<dbReference type="PANTHER" id="PTHR46108:SF4">
    <property type="entry name" value="BLUE CHEESE"/>
    <property type="match status" value="1"/>
</dbReference>
<dbReference type="Gene3D" id="2.130.10.10">
    <property type="entry name" value="YVTN repeat-like/Quinoprotein amine dehydrogenase"/>
    <property type="match status" value="2"/>
</dbReference>
<dbReference type="InterPro" id="IPR036322">
    <property type="entry name" value="WD40_repeat_dom_sf"/>
</dbReference>
<dbReference type="InterPro" id="IPR056252">
    <property type="entry name" value="Alfy-like_Arm-like"/>
</dbReference>
<keyword evidence="2" id="KW-0677">Repeat</keyword>
<dbReference type="Gene3D" id="2.60.120.200">
    <property type="match status" value="1"/>
</dbReference>
<dbReference type="InterPro" id="IPR019775">
    <property type="entry name" value="WD40_repeat_CS"/>
</dbReference>
<dbReference type="Proteomes" id="UP000789759">
    <property type="component" value="Unassembled WGS sequence"/>
</dbReference>
<dbReference type="Gene3D" id="1.10.1540.10">
    <property type="entry name" value="BEACH domain"/>
    <property type="match status" value="1"/>
</dbReference>
<accession>A0A9N8Z0E6</accession>
<dbReference type="SMART" id="SM00320">
    <property type="entry name" value="WD40"/>
    <property type="match status" value="4"/>
</dbReference>
<dbReference type="Pfam" id="PF13385">
    <property type="entry name" value="Laminin_G_3"/>
    <property type="match status" value="1"/>
</dbReference>
<feature type="region of interest" description="Disordered" evidence="4">
    <location>
        <begin position="2475"/>
        <end position="2521"/>
    </location>
</feature>
<dbReference type="InterPro" id="IPR000409">
    <property type="entry name" value="BEACH_dom"/>
</dbReference>
<dbReference type="CDD" id="cd06071">
    <property type="entry name" value="Beach"/>
    <property type="match status" value="1"/>
</dbReference>
<dbReference type="OrthoDB" id="26681at2759"/>
<dbReference type="InterPro" id="IPR051944">
    <property type="entry name" value="BEACH_domain_protein"/>
</dbReference>
<dbReference type="Pfam" id="PF23295">
    <property type="entry name" value="Arm_4"/>
    <property type="match status" value="1"/>
</dbReference>
<feature type="compositionally biased region" description="Polar residues" evidence="4">
    <location>
        <begin position="1968"/>
        <end position="1980"/>
    </location>
</feature>
<protein>
    <submittedName>
        <fullName evidence="7">19855_t:CDS:1</fullName>
    </submittedName>
</protein>
<dbReference type="Pfam" id="PF00400">
    <property type="entry name" value="WD40"/>
    <property type="match status" value="2"/>
</dbReference>
<feature type="repeat" description="WD" evidence="3">
    <location>
        <begin position="3132"/>
        <end position="3173"/>
    </location>
</feature>
<dbReference type="InterPro" id="IPR015943">
    <property type="entry name" value="WD40/YVTN_repeat-like_dom_sf"/>
</dbReference>
<name>A0A9N8Z0E6_9GLOM</name>
<evidence type="ECO:0000256" key="4">
    <source>
        <dbReference type="SAM" id="MobiDB-lite"/>
    </source>
</evidence>
<dbReference type="InterPro" id="IPR036372">
    <property type="entry name" value="BEACH_dom_sf"/>
</dbReference>
<dbReference type="InterPro" id="IPR001680">
    <property type="entry name" value="WD40_rpt"/>
</dbReference>
<feature type="compositionally biased region" description="Polar residues" evidence="4">
    <location>
        <begin position="2501"/>
        <end position="2510"/>
    </location>
</feature>
<dbReference type="PANTHER" id="PTHR46108">
    <property type="entry name" value="BLUE CHEESE"/>
    <property type="match status" value="1"/>
</dbReference>
<dbReference type="PROSITE" id="PS50197">
    <property type="entry name" value="BEACH"/>
    <property type="match status" value="1"/>
</dbReference>
<organism evidence="7 8">
    <name type="scientific">Cetraspora pellucida</name>
    <dbReference type="NCBI Taxonomy" id="1433469"/>
    <lineage>
        <taxon>Eukaryota</taxon>
        <taxon>Fungi</taxon>
        <taxon>Fungi incertae sedis</taxon>
        <taxon>Mucoromycota</taxon>
        <taxon>Glomeromycotina</taxon>
        <taxon>Glomeromycetes</taxon>
        <taxon>Diversisporales</taxon>
        <taxon>Gigasporaceae</taxon>
        <taxon>Cetraspora</taxon>
    </lineage>
</organism>
<dbReference type="SUPFAM" id="SSF49899">
    <property type="entry name" value="Concanavalin A-like lectins/glucanases"/>
    <property type="match status" value="1"/>
</dbReference>
<dbReference type="SUPFAM" id="SSF50978">
    <property type="entry name" value="WD40 repeat-like"/>
    <property type="match status" value="1"/>
</dbReference>
<dbReference type="Pfam" id="PF02138">
    <property type="entry name" value="Beach"/>
    <property type="match status" value="1"/>
</dbReference>
<dbReference type="InterPro" id="IPR023362">
    <property type="entry name" value="PH-BEACH_dom"/>
</dbReference>
<dbReference type="SUPFAM" id="SSF50729">
    <property type="entry name" value="PH domain-like"/>
    <property type="match status" value="1"/>
</dbReference>
<evidence type="ECO:0000256" key="1">
    <source>
        <dbReference type="ARBA" id="ARBA00022574"/>
    </source>
</evidence>
<dbReference type="CDD" id="cd01201">
    <property type="entry name" value="PH_BEACH"/>
    <property type="match status" value="1"/>
</dbReference>
<dbReference type="PROSITE" id="PS50294">
    <property type="entry name" value="WD_REPEATS_REGION"/>
    <property type="match status" value="1"/>
</dbReference>
<dbReference type="PROSITE" id="PS00678">
    <property type="entry name" value="WD_REPEATS_1"/>
    <property type="match status" value="1"/>
</dbReference>
<dbReference type="Pfam" id="PF14844">
    <property type="entry name" value="PH_BEACH"/>
    <property type="match status" value="1"/>
</dbReference>
<feature type="compositionally biased region" description="Polar residues" evidence="4">
    <location>
        <begin position="2418"/>
        <end position="2437"/>
    </location>
</feature>
<dbReference type="EMBL" id="CAJVQA010000209">
    <property type="protein sequence ID" value="CAG8462532.1"/>
    <property type="molecule type" value="Genomic_DNA"/>
</dbReference>
<dbReference type="PROSITE" id="PS51783">
    <property type="entry name" value="PH_BEACH"/>
    <property type="match status" value="1"/>
</dbReference>
<dbReference type="InterPro" id="IPR011993">
    <property type="entry name" value="PH-like_dom_sf"/>
</dbReference>
<evidence type="ECO:0000256" key="3">
    <source>
        <dbReference type="PROSITE-ProRule" id="PRU00221"/>
    </source>
</evidence>
<dbReference type="SUPFAM" id="SSF48371">
    <property type="entry name" value="ARM repeat"/>
    <property type="match status" value="1"/>
</dbReference>
<evidence type="ECO:0000259" key="6">
    <source>
        <dbReference type="PROSITE" id="PS51783"/>
    </source>
</evidence>
<evidence type="ECO:0000259" key="5">
    <source>
        <dbReference type="PROSITE" id="PS50197"/>
    </source>
</evidence>
<evidence type="ECO:0000313" key="7">
    <source>
        <dbReference type="EMBL" id="CAG8462532.1"/>
    </source>
</evidence>
<dbReference type="FunFam" id="1.10.1540.10:FF:000002">
    <property type="entry name" value="WD repeat and FYVE domain containing 3"/>
    <property type="match status" value="1"/>
</dbReference>
<dbReference type="SMART" id="SM01026">
    <property type="entry name" value="Beach"/>
    <property type="match status" value="1"/>
</dbReference>
<feature type="region of interest" description="Disordered" evidence="4">
    <location>
        <begin position="2413"/>
        <end position="2437"/>
    </location>
</feature>
<sequence length="3378" mass="386796">MWSKFVGQLNPIFGAAHSVTSTTPLKITERLSRKSSVGSQKDPRVTEARRKSSLLYGVTLGSEISVQEKLSEKQFSRKTVRISAEQQQELCSLFRQWQGALDEKERGVLLIALSRKFFENYVDAPDMVGESLDDLELFTDAVSRHLINCIQLQASQDILQMLADENQLFFILKTIDLLCNGPVSIHLSQHNYCRIDPRIEMLVHVIEFYSDDTKEFVFEIMTTHSLPIILIKAFQSFIEIPQHTIKSESNEQADLPSSNSLAFAPSGVVSDIVTDILIHFVINSITLNQMLEQDVLYLLVTMVINDRISILDNKEHQYIWEDRAMEVLIELFAVATQDIIKYFIDKNVMGILMKILTDSIDLKSNTFIGGKQLIYAENFLNMDGYEIFFNLLILPPFDGLYSEVKDALIEMVEDLAFTGAGEIKPVISNRTPYQHNDFQLPNEIKDDENLFRNERAFQVLSSTLLYPDSKYIPPFSLEFFNTIIIKEAIPDIFQQKIVAAIAEIYKANVSNFFLTEHLNTLPTLIQELDRFNVKVQRSILDLLVYVMVDLNYVPFRELVVLSLHFQGHSLRHTTAIVCETVISLLQTSSKFKEDFREIGLLDMLCNLLQELATTLHDRFGDTHFVRRISVSQSNDALNTRNNKAPKTKSRLSPEVIENFHLISECLIEMLKGNKTNISLFGNAYKGNLFDLLHYDETRDDALTIFETLVVEGYILSNAEPHTPMTTCSRNSTSSIEHSFQFGRLIEIVQSLPRFDLKMKRHILLSMKRILVSCPEMKDVFRESGGFVCLVSLLVGLEDVYKQLIQNSVESDVKIDAINEVSQIDYANYNTDITSMKNQAIDTLKAIFVVFAEAMSNHDSNRRFFSNSIGFKSVEDAICLTEMFKLPGAPENLFGILFGFAIENDSVADAFIDRQDISNNVNQFKIEEMFGNFTDEIHNPDIIPTLMKLQLCVNRDSGLFLKIYEALVALAFANRRNQVMLNKSGVLEIVLHRLFPTSIQYTEKGKINTSNRTQEKKLLTKLAQRLIEMGVTTKEIRFLFEQFENGNQRPKTITDTDGAFMTAMDMVLFGVQRSRWPRFIQFDMCQFGYSCLEMNSLSDRPFPPVNGGYTFMSWLDIENFDSEMNLTLLGLSDDEKKCYLQIYFEAQTHKLVVQTSPKQTTRFDNFEFRTGYWYHIALVHRRSRLGQSSLMSLYVDGRFVDEQKCPYLNQSVTNRPIKTFIGTPKDIAKKLGKGETKLAWDLGPCYFFEDDLDGDIISVYCHLGPRYSSNFQDSLGQFQTYQTSTLLNMRLEALSRQRGDSTIELDNLPIVNAIRGNNSQTLPEEKIIFAFNASNVLVCGQNASILGAGLSEGTSQALLGNVNTKVILNAAVPKVERALRVPHGLAYLQGDPVTAVPYGMDDSIWKIGGSSVVLRLIERAETTEDLYKTVCTLIELIRFNWRNSEDMERIHGYEILAYLLKQKHGLLTPELLNLLLVFVGLNPVNHMDSVIMNPLAYRFLILDFDLWRHSPESVQRAHLQQFSIFIHLSKHHHYNAKRLSKMHVVKKMLVALKTNVYPKELLTDFIETLKIVVKYNFTTEVIRSIVTFLVSTLNKPSPIRRGIRKESPLKTGSTTTFSHESIYGKASIRNIIVDVRSLPAETTARHIGVMVMEMLTDIVCDKLNPFYVNRFATTITNKWSLLFFSEDSNPSWVVCAARILARLFHSQGAAYINKFRTLSEGFIVMQKLLPQWWYLTQLQHVLFTMLFGIDVCDIPIDASFDLSSLVTLFRADDDATRIACPDVMIIILLMMKEGINSVVQLSYEVERGHKARDRSKDDFVTQNSNEIFEAEKESDPLKETLFKVSHVEQIIIHFLMDMYNNSSEFSELCCKGEIMDCFIEILFPIVCACDEVPIETELCNKDLGLSFDVDIATDLFMNSINNNIPGVLPVLANLPRYAQSFDDETGEEMITFSTGNNIATILTEETTISPSASPTQASPVNSDIDDEPDSNFRIKPPIRRMTKKPDYSEHKNATVESLLEFVVSLCVNSVVDPKLKPLAGLEIVLRSFPPSLLEHQACSLKITLQLESNLLTDQRIVANVARFSQMAVDAIYQGWFSSGRDQMYEFITAILERIDETNGKRVNDQWIAALYRSLDRVILFKLSEIENTSADASIITEVLGKLIYNQRVILSPYNTDVDFLRCLCYHLYKFLIYDSQDVKTNSTNLDLKLQVWKMLMLQKPNEIPGILRMRVRGMEYKELVEGFNKLLEMDINSFLDWVESRRTPLDTLFHDNISKIWYSFVASEVKNCKEYLRNLHNKRMNKLKKLFKRATVDQEFFNQYRVKTTQWSRNIQEVETSRYYKSIQDNIDHDNYVRDEWAKTSADLFRERALWGPKTSDHESKWRLDFTEGRCRMRKKLEQNEDSRLFSYKPKSSKYENYANDNTNESSKPYAMNNSNKSHTSTCFRTVKYDRYFNTLTNIKFNALIDLDVPIRHLGGKPHDRQMTLTPSASDAETSNDDVDSVENSQYTESQAEADEENAFEEDKNRKVLRSLEHGDAVLDIFNISRIAGLDACEGLLLLCKQNLYLIDNYFQTMEGEIVDIWDAPTKERDQYLQMLASHAGYVNNTPSKENKHKSRRWAFDDIKEVHKRKFLFRDVALEIFFADGRNYLITFFLKERDIAYNKLVARATFSISGAESVIGTSVLDAVSPVTPLTIPSTGLRFNLSFFSNSNSSLAELTLRWEKREISNFQYLMHLNTLAGRSYNDLTQYPVFPWILADYTSEDLDLSNPATFRDLSKPMGAQTEERKKELQIRYRSFDPTANATTPAFHYGTHYSSAMIVCSYLIRLEPFTQQYLKLQGGHFDHADRLFHSIAKAWLSATRDNMSDVRELIPEFFYLPEFLENANKFNFGVKQGTGEVIDSVILPPWAYDDPKMFIHKHRQALECEYVSAHLHEWIDLIFGYKQQGQPAVDAVNVFHHLSYEGAIDLDAISDPVERSATTGIIHNFGQTPRQLFTRPHPPRSSDTSDSSNYKFNENMEMLIQSISPLLDIRLQVHDIRIANDRLFAVSTQQMLVPPNYTYYVEWGYSDNSLRLHQTDTKKLIGLYENLHLQTVSCACFADGRTFITGGTDAVICIWRFKWQPKSPECGFMECLRGHSAKINCVTNSRSYSVIISGSDDKTCIIWDLNRMKYVRQLQGHETGVQFVAINDTTGDIATCSGSIIRLWSINGDLLVTKNTAQIPDPILCCTFYEGKQNEWFDNDIIITGHKKGIWNKNLKVKEDLAGNKVCKWNLELRHQSKHENRIEPSPVADVVALLPAGTQRVLYSGDSSGKVYSWTLPDTKIESHWMLDGQTDNCLKCSVKFAREKFIVKLVGVSFVQIALDMDLIEVQDFVNIVVQK</sequence>
<dbReference type="Gene3D" id="2.30.29.30">
    <property type="entry name" value="Pleckstrin-homology domain (PH domain)/Phosphotyrosine-binding domain (PTB)"/>
    <property type="match status" value="1"/>
</dbReference>
<keyword evidence="8" id="KW-1185">Reference proteome</keyword>
<reference evidence="7" key="1">
    <citation type="submission" date="2021-06" db="EMBL/GenBank/DDBJ databases">
        <authorList>
            <person name="Kallberg Y."/>
            <person name="Tangrot J."/>
            <person name="Rosling A."/>
        </authorList>
    </citation>
    <scope>NUCLEOTIDE SEQUENCE</scope>
    <source>
        <strain evidence="7">FL966</strain>
    </source>
</reference>
<comment type="caution">
    <text evidence="7">The sequence shown here is derived from an EMBL/GenBank/DDBJ whole genome shotgun (WGS) entry which is preliminary data.</text>
</comment>
<feature type="region of interest" description="Disordered" evidence="4">
    <location>
        <begin position="1968"/>
        <end position="1994"/>
    </location>
</feature>
<keyword evidence="1 3" id="KW-0853">WD repeat</keyword>
<feature type="domain" description="BEACH" evidence="5">
    <location>
        <begin position="2705"/>
        <end position="3000"/>
    </location>
</feature>
<feature type="compositionally biased region" description="Polar residues" evidence="4">
    <location>
        <begin position="2482"/>
        <end position="2492"/>
    </location>
</feature>
<proteinExistence type="predicted"/>
<evidence type="ECO:0000313" key="8">
    <source>
        <dbReference type="Proteomes" id="UP000789759"/>
    </source>
</evidence>
<feature type="domain" description="BEACH-type PH" evidence="6">
    <location>
        <begin position="2532"/>
        <end position="2664"/>
    </location>
</feature>
<dbReference type="InterPro" id="IPR013320">
    <property type="entry name" value="ConA-like_dom_sf"/>
</dbReference>
<gene>
    <name evidence="7" type="ORF">CPELLU_LOCUS691</name>
</gene>
<dbReference type="PROSITE" id="PS50082">
    <property type="entry name" value="WD_REPEATS_2"/>
    <property type="match status" value="1"/>
</dbReference>
<dbReference type="InterPro" id="IPR016024">
    <property type="entry name" value="ARM-type_fold"/>
</dbReference>
<dbReference type="SUPFAM" id="SSF81837">
    <property type="entry name" value="BEACH domain"/>
    <property type="match status" value="1"/>
</dbReference>
<evidence type="ECO:0000256" key="2">
    <source>
        <dbReference type="ARBA" id="ARBA00022737"/>
    </source>
</evidence>